<name>A0A1T4MLW1_9BACT</name>
<evidence type="ECO:0000256" key="1">
    <source>
        <dbReference type="ARBA" id="ARBA00023125"/>
    </source>
</evidence>
<proteinExistence type="predicted"/>
<keyword evidence="1 2" id="KW-0238">DNA-binding</keyword>
<evidence type="ECO:0000313" key="4">
    <source>
        <dbReference type="Proteomes" id="UP000190367"/>
    </source>
</evidence>
<dbReference type="InterPro" id="IPR000424">
    <property type="entry name" value="Primosome_PriB/ssb"/>
</dbReference>
<dbReference type="RefSeq" id="WP_078667777.1">
    <property type="nucleotide sequence ID" value="NZ_FUWZ01000001.1"/>
</dbReference>
<organism evidence="3 4">
    <name type="scientific">Chitinophaga eiseniae</name>
    <dbReference type="NCBI Taxonomy" id="634771"/>
    <lineage>
        <taxon>Bacteria</taxon>
        <taxon>Pseudomonadati</taxon>
        <taxon>Bacteroidota</taxon>
        <taxon>Chitinophagia</taxon>
        <taxon>Chitinophagales</taxon>
        <taxon>Chitinophagaceae</taxon>
        <taxon>Chitinophaga</taxon>
    </lineage>
</organism>
<accession>A0A1T4MLW1</accession>
<dbReference type="AlphaFoldDB" id="A0A1T4MLW1"/>
<evidence type="ECO:0000256" key="2">
    <source>
        <dbReference type="PROSITE-ProRule" id="PRU00252"/>
    </source>
</evidence>
<dbReference type="SUPFAM" id="SSF50249">
    <property type="entry name" value="Nucleic acid-binding proteins"/>
    <property type="match status" value="1"/>
</dbReference>
<dbReference type="CDD" id="cd04496">
    <property type="entry name" value="SSB_OBF"/>
    <property type="match status" value="1"/>
</dbReference>
<dbReference type="OrthoDB" id="1265936at2"/>
<dbReference type="Pfam" id="PF00436">
    <property type="entry name" value="SSB"/>
    <property type="match status" value="1"/>
</dbReference>
<dbReference type="Gene3D" id="2.40.50.140">
    <property type="entry name" value="Nucleic acid-binding proteins"/>
    <property type="match status" value="1"/>
</dbReference>
<sequence length="123" mass="13016">MEIIGRLTADATVATISGDRQVVNFNIAINDYYRPKGSTETKKLTTFISCAYWISTKVADRLKKGALVQLGGRLGVAAYSVAGEPRAKITLHVNTVKIHPVKSAPPAAASTAVSASVADDLPF</sequence>
<dbReference type="STRING" id="634771.SAMN04488128_1011159"/>
<protein>
    <submittedName>
        <fullName evidence="3">Single-strand DNA-binding protein</fullName>
    </submittedName>
</protein>
<keyword evidence="4" id="KW-1185">Reference proteome</keyword>
<dbReference type="InterPro" id="IPR012340">
    <property type="entry name" value="NA-bd_OB-fold"/>
</dbReference>
<dbReference type="PROSITE" id="PS50935">
    <property type="entry name" value="SSB"/>
    <property type="match status" value="1"/>
</dbReference>
<reference evidence="4" key="1">
    <citation type="submission" date="2017-02" db="EMBL/GenBank/DDBJ databases">
        <authorList>
            <person name="Varghese N."/>
            <person name="Submissions S."/>
        </authorList>
    </citation>
    <scope>NUCLEOTIDE SEQUENCE [LARGE SCALE GENOMIC DNA]</scope>
    <source>
        <strain evidence="4">DSM 22224</strain>
    </source>
</reference>
<evidence type="ECO:0000313" key="3">
    <source>
        <dbReference type="EMBL" id="SJZ67806.1"/>
    </source>
</evidence>
<dbReference type="EMBL" id="FUWZ01000001">
    <property type="protein sequence ID" value="SJZ67806.1"/>
    <property type="molecule type" value="Genomic_DNA"/>
</dbReference>
<gene>
    <name evidence="3" type="ORF">SAMN04488128_1011159</name>
</gene>
<dbReference type="GO" id="GO:0003697">
    <property type="term" value="F:single-stranded DNA binding"/>
    <property type="evidence" value="ECO:0007669"/>
    <property type="project" value="InterPro"/>
</dbReference>
<dbReference type="Proteomes" id="UP000190367">
    <property type="component" value="Unassembled WGS sequence"/>
</dbReference>